<organism evidence="7 8">
    <name type="scientific">Amycolatopsis halotolerans</name>
    <dbReference type="NCBI Taxonomy" id="330083"/>
    <lineage>
        <taxon>Bacteria</taxon>
        <taxon>Bacillati</taxon>
        <taxon>Actinomycetota</taxon>
        <taxon>Actinomycetes</taxon>
        <taxon>Pseudonocardiales</taxon>
        <taxon>Pseudonocardiaceae</taxon>
        <taxon>Amycolatopsis</taxon>
    </lineage>
</organism>
<keyword evidence="2" id="KW-0805">Transcription regulation</keyword>
<proteinExistence type="inferred from homology"/>
<dbReference type="Gene3D" id="1.10.10.10">
    <property type="entry name" value="Winged helix-like DNA-binding domain superfamily/Winged helix DNA-binding domain"/>
    <property type="match status" value="1"/>
</dbReference>
<dbReference type="EMBL" id="JBHRWI010000029">
    <property type="protein sequence ID" value="MFC3513400.1"/>
    <property type="molecule type" value="Genomic_DNA"/>
</dbReference>
<dbReference type="Proteomes" id="UP001595764">
    <property type="component" value="Unassembled WGS sequence"/>
</dbReference>
<evidence type="ECO:0000313" key="8">
    <source>
        <dbReference type="Proteomes" id="UP001595764"/>
    </source>
</evidence>
<dbReference type="SUPFAM" id="SSF53850">
    <property type="entry name" value="Periplasmic binding protein-like II"/>
    <property type="match status" value="1"/>
</dbReference>
<evidence type="ECO:0000256" key="5">
    <source>
        <dbReference type="SAM" id="MobiDB-lite"/>
    </source>
</evidence>
<evidence type="ECO:0000256" key="2">
    <source>
        <dbReference type="ARBA" id="ARBA00023015"/>
    </source>
</evidence>
<dbReference type="Pfam" id="PF03466">
    <property type="entry name" value="LysR_substrate"/>
    <property type="match status" value="1"/>
</dbReference>
<protein>
    <submittedName>
        <fullName evidence="7">LysR family transcriptional regulator</fullName>
    </submittedName>
</protein>
<evidence type="ECO:0000259" key="6">
    <source>
        <dbReference type="PROSITE" id="PS50931"/>
    </source>
</evidence>
<gene>
    <name evidence="7" type="ORF">ACFORO_24745</name>
</gene>
<dbReference type="PRINTS" id="PR00039">
    <property type="entry name" value="HTHLYSR"/>
</dbReference>
<feature type="compositionally biased region" description="Basic and acidic residues" evidence="5">
    <location>
        <begin position="316"/>
        <end position="329"/>
    </location>
</feature>
<dbReference type="InterPro" id="IPR000847">
    <property type="entry name" value="LysR_HTH_N"/>
</dbReference>
<name>A0ABV7QNC9_9PSEU</name>
<feature type="region of interest" description="Disordered" evidence="5">
    <location>
        <begin position="294"/>
        <end position="329"/>
    </location>
</feature>
<dbReference type="PROSITE" id="PS50931">
    <property type="entry name" value="HTH_LYSR"/>
    <property type="match status" value="1"/>
</dbReference>
<keyword evidence="3" id="KW-0238">DNA-binding</keyword>
<sequence length="329" mass="35067">MIDPVLLRTFLAVAEAGGFSEAARRLDLGQSTVSQHVRRLETALGSVLFERDTHSVRLTGDGETMTGFARGILDQQDRALRYFSRPGPRGRVRFGVCEDFLLGHAADVLGRFRGAHPGIDLELSVELSEVLHSRLADGDLDLVLAKRDSGQGVRRDPLVWVGSPGLELLPGEPLPLVLYPEPSVTRARALNALRRNGVQWRIGCVSERLNGLRVALEAGLGVGLFAASVVPDGLVPIAGLPDPGSVTFVLSHRGTARGSAAALADAILSAQWSRPGLGIACGSQKVLTTADVAPVSNREENKEPQALASRGDPGAFDDHDSIDRCRLST</sequence>
<evidence type="ECO:0000313" key="7">
    <source>
        <dbReference type="EMBL" id="MFC3513400.1"/>
    </source>
</evidence>
<dbReference type="PANTHER" id="PTHR30579:SF7">
    <property type="entry name" value="HTH-TYPE TRANSCRIPTIONAL REGULATOR LRHA-RELATED"/>
    <property type="match status" value="1"/>
</dbReference>
<keyword evidence="8" id="KW-1185">Reference proteome</keyword>
<accession>A0ABV7QNC9</accession>
<comment type="caution">
    <text evidence="7">The sequence shown here is derived from an EMBL/GenBank/DDBJ whole genome shotgun (WGS) entry which is preliminary data.</text>
</comment>
<evidence type="ECO:0000256" key="1">
    <source>
        <dbReference type="ARBA" id="ARBA00009437"/>
    </source>
</evidence>
<dbReference type="Gene3D" id="3.40.190.10">
    <property type="entry name" value="Periplasmic binding protein-like II"/>
    <property type="match status" value="2"/>
</dbReference>
<dbReference type="InterPro" id="IPR005119">
    <property type="entry name" value="LysR_subst-bd"/>
</dbReference>
<dbReference type="SUPFAM" id="SSF46785">
    <property type="entry name" value="Winged helix' DNA-binding domain"/>
    <property type="match status" value="1"/>
</dbReference>
<dbReference type="Pfam" id="PF00126">
    <property type="entry name" value="HTH_1"/>
    <property type="match status" value="1"/>
</dbReference>
<dbReference type="RefSeq" id="WP_377868116.1">
    <property type="nucleotide sequence ID" value="NZ_JBHMAY010000004.1"/>
</dbReference>
<evidence type="ECO:0000256" key="4">
    <source>
        <dbReference type="ARBA" id="ARBA00023163"/>
    </source>
</evidence>
<keyword evidence="4" id="KW-0804">Transcription</keyword>
<dbReference type="InterPro" id="IPR036390">
    <property type="entry name" value="WH_DNA-bd_sf"/>
</dbReference>
<reference evidence="8" key="1">
    <citation type="journal article" date="2019" name="Int. J. Syst. Evol. Microbiol.">
        <title>The Global Catalogue of Microorganisms (GCM) 10K type strain sequencing project: providing services to taxonomists for standard genome sequencing and annotation.</title>
        <authorList>
            <consortium name="The Broad Institute Genomics Platform"/>
            <consortium name="The Broad Institute Genome Sequencing Center for Infectious Disease"/>
            <person name="Wu L."/>
            <person name="Ma J."/>
        </authorList>
    </citation>
    <scope>NUCLEOTIDE SEQUENCE [LARGE SCALE GENOMIC DNA]</scope>
    <source>
        <strain evidence="8">CGMCC 4.7682</strain>
    </source>
</reference>
<comment type="similarity">
    <text evidence="1">Belongs to the LysR transcriptional regulatory family.</text>
</comment>
<dbReference type="InterPro" id="IPR050176">
    <property type="entry name" value="LTTR"/>
</dbReference>
<dbReference type="InterPro" id="IPR036388">
    <property type="entry name" value="WH-like_DNA-bd_sf"/>
</dbReference>
<feature type="domain" description="HTH lysR-type" evidence="6">
    <location>
        <begin position="2"/>
        <end position="59"/>
    </location>
</feature>
<evidence type="ECO:0000256" key="3">
    <source>
        <dbReference type="ARBA" id="ARBA00023125"/>
    </source>
</evidence>
<dbReference type="PANTHER" id="PTHR30579">
    <property type="entry name" value="TRANSCRIPTIONAL REGULATOR"/>
    <property type="match status" value="1"/>
</dbReference>